<dbReference type="OrthoDB" id="286275at2"/>
<comment type="caution">
    <text evidence="5">The sequence shown here is derived from an EMBL/GenBank/DDBJ whole genome shotgun (WGS) entry which is preliminary data.</text>
</comment>
<dbReference type="EMBL" id="LYDR01000063">
    <property type="protein sequence ID" value="ODA32677.1"/>
    <property type="molecule type" value="Genomic_DNA"/>
</dbReference>
<feature type="region of interest" description="Disordered" evidence="2">
    <location>
        <begin position="233"/>
        <end position="255"/>
    </location>
</feature>
<keyword evidence="6" id="KW-1185">Reference proteome</keyword>
<evidence type="ECO:0000256" key="1">
    <source>
        <dbReference type="ARBA" id="ARBA00005801"/>
    </source>
</evidence>
<accession>A0A1C3EHG5</accession>
<dbReference type="Pfam" id="PF01478">
    <property type="entry name" value="Peptidase_A24"/>
    <property type="match status" value="1"/>
</dbReference>
<sequence length="255" mass="27866">MFCSARCHQVATASSAPISMGLNDSTDLTASVLRHIFMFDMNPQTMVFLAGVLVLTTTAAYTDLRYFRIYNWLTLPAFALGWIYQVVFYGLPGLADAGLGFAIGFGLFFLLFAIGASGGGDTKLMGALSVWLGWKLTLYTVVLTILFVAIGSVVMLIWSVLRRGVSKTREDLRASTLKDENGKWRKSQTESLRRVGGLMAYAEPIALATWCVLFLDATVLHISQRKVEKAPAAAVSNDHQPVAASHEAEPRLANH</sequence>
<dbReference type="GO" id="GO:0004190">
    <property type="term" value="F:aspartic-type endopeptidase activity"/>
    <property type="evidence" value="ECO:0007669"/>
    <property type="project" value="InterPro"/>
</dbReference>
<organism evidence="5 6">
    <name type="scientific">Planctopirus hydrillae</name>
    <dbReference type="NCBI Taxonomy" id="1841610"/>
    <lineage>
        <taxon>Bacteria</taxon>
        <taxon>Pseudomonadati</taxon>
        <taxon>Planctomycetota</taxon>
        <taxon>Planctomycetia</taxon>
        <taxon>Planctomycetales</taxon>
        <taxon>Planctomycetaceae</taxon>
        <taxon>Planctopirus</taxon>
    </lineage>
</organism>
<comment type="similarity">
    <text evidence="1">Belongs to the peptidase A24 family.</text>
</comment>
<evidence type="ECO:0000256" key="2">
    <source>
        <dbReference type="SAM" id="MobiDB-lite"/>
    </source>
</evidence>
<name>A0A1C3EHG5_9PLAN</name>
<keyword evidence="3" id="KW-0812">Transmembrane</keyword>
<dbReference type="Proteomes" id="UP000094828">
    <property type="component" value="Unassembled WGS sequence"/>
</dbReference>
<dbReference type="AlphaFoldDB" id="A0A1C3EHG5"/>
<feature type="transmembrane region" description="Helical" evidence="3">
    <location>
        <begin position="69"/>
        <end position="91"/>
    </location>
</feature>
<protein>
    <recommendedName>
        <fullName evidence="4">Prepilin type IV endopeptidase peptidase domain-containing protein</fullName>
    </recommendedName>
</protein>
<feature type="transmembrane region" description="Helical" evidence="3">
    <location>
        <begin position="45"/>
        <end position="62"/>
    </location>
</feature>
<dbReference type="GO" id="GO:0006465">
    <property type="term" value="P:signal peptide processing"/>
    <property type="evidence" value="ECO:0007669"/>
    <property type="project" value="TreeGrafter"/>
</dbReference>
<dbReference type="InterPro" id="IPR000045">
    <property type="entry name" value="Prepilin_IV_endopep_pep"/>
</dbReference>
<keyword evidence="3" id="KW-0472">Membrane</keyword>
<feature type="compositionally biased region" description="Basic and acidic residues" evidence="2">
    <location>
        <begin position="246"/>
        <end position="255"/>
    </location>
</feature>
<reference evidence="5 6" key="1">
    <citation type="submission" date="2016-05" db="EMBL/GenBank/DDBJ databases">
        <title>Genomic and physiological characterization of Planctopirus sp. isolated from fresh water lake.</title>
        <authorList>
            <person name="Subhash Y."/>
            <person name="Ramana C."/>
        </authorList>
    </citation>
    <scope>NUCLEOTIDE SEQUENCE [LARGE SCALE GENOMIC DNA]</scope>
    <source>
        <strain evidence="5 6">JC280</strain>
    </source>
</reference>
<evidence type="ECO:0000313" key="5">
    <source>
        <dbReference type="EMBL" id="ODA32677.1"/>
    </source>
</evidence>
<evidence type="ECO:0000259" key="4">
    <source>
        <dbReference type="Pfam" id="PF01478"/>
    </source>
</evidence>
<feature type="domain" description="Prepilin type IV endopeptidase peptidase" evidence="4">
    <location>
        <begin position="53"/>
        <end position="150"/>
    </location>
</feature>
<dbReference type="Gene3D" id="1.20.120.1220">
    <property type="match status" value="1"/>
</dbReference>
<dbReference type="GO" id="GO:0005886">
    <property type="term" value="C:plasma membrane"/>
    <property type="evidence" value="ECO:0007669"/>
    <property type="project" value="TreeGrafter"/>
</dbReference>
<proteinExistence type="inferred from homology"/>
<feature type="transmembrane region" description="Helical" evidence="3">
    <location>
        <begin position="97"/>
        <end position="116"/>
    </location>
</feature>
<gene>
    <name evidence="5" type="ORF">A6X21_20230</name>
</gene>
<evidence type="ECO:0000313" key="6">
    <source>
        <dbReference type="Proteomes" id="UP000094828"/>
    </source>
</evidence>
<dbReference type="PANTHER" id="PTHR30487">
    <property type="entry name" value="TYPE 4 PREPILIN-LIKE PROTEINS LEADER PEPTIDE-PROCESSING ENZYME"/>
    <property type="match status" value="1"/>
</dbReference>
<evidence type="ECO:0000256" key="3">
    <source>
        <dbReference type="SAM" id="Phobius"/>
    </source>
</evidence>
<dbReference type="PANTHER" id="PTHR30487:SF0">
    <property type="entry name" value="PREPILIN LEADER PEPTIDASE_N-METHYLTRANSFERASE-RELATED"/>
    <property type="match status" value="1"/>
</dbReference>
<keyword evidence="3" id="KW-1133">Transmembrane helix</keyword>
<dbReference type="STRING" id="1841610.A6X21_20230"/>
<dbReference type="InterPro" id="IPR050882">
    <property type="entry name" value="Prepilin_peptidase/N-MTase"/>
</dbReference>
<feature type="transmembrane region" description="Helical" evidence="3">
    <location>
        <begin position="136"/>
        <end position="161"/>
    </location>
</feature>